<dbReference type="Proteomes" id="UP001218362">
    <property type="component" value="Chromosome"/>
</dbReference>
<dbReference type="KEGG" id="acob:P0Y56_16155"/>
<evidence type="ECO:0000259" key="1">
    <source>
        <dbReference type="Pfam" id="PF01717"/>
    </source>
</evidence>
<dbReference type="GO" id="GO:0008270">
    <property type="term" value="F:zinc ion binding"/>
    <property type="evidence" value="ECO:0007669"/>
    <property type="project" value="InterPro"/>
</dbReference>
<dbReference type="InterPro" id="IPR038071">
    <property type="entry name" value="UROD/MetE-like_sf"/>
</dbReference>
<proteinExistence type="predicted"/>
<dbReference type="AlphaFoldDB" id="A0AAJ5X9F1"/>
<dbReference type="PANTHER" id="PTHR43844:SF1">
    <property type="entry name" value="METHIONINE SYNTHASE"/>
    <property type="match status" value="1"/>
</dbReference>
<accession>A0AAJ5X9F1</accession>
<dbReference type="Pfam" id="PF01717">
    <property type="entry name" value="Meth_synt_2"/>
    <property type="match status" value="1"/>
</dbReference>
<dbReference type="SUPFAM" id="SSF51726">
    <property type="entry name" value="UROD/MetE-like"/>
    <property type="match status" value="1"/>
</dbReference>
<name>A0AAJ5X9F1_9SPHN</name>
<evidence type="ECO:0000313" key="3">
    <source>
        <dbReference type="Proteomes" id="UP001218362"/>
    </source>
</evidence>
<dbReference type="InterPro" id="IPR002629">
    <property type="entry name" value="Met_Synth_C/arc"/>
</dbReference>
<organism evidence="2 3">
    <name type="scientific">Candidatus Andeanibacterium colombiense</name>
    <dbReference type="NCBI Taxonomy" id="3121345"/>
    <lineage>
        <taxon>Bacteria</taxon>
        <taxon>Pseudomonadati</taxon>
        <taxon>Pseudomonadota</taxon>
        <taxon>Alphaproteobacteria</taxon>
        <taxon>Sphingomonadales</taxon>
        <taxon>Sphingomonadaceae</taxon>
        <taxon>Candidatus Andeanibacterium</taxon>
    </lineage>
</organism>
<evidence type="ECO:0000313" key="2">
    <source>
        <dbReference type="EMBL" id="WEK46519.1"/>
    </source>
</evidence>
<dbReference type="GO" id="GO:0003871">
    <property type="term" value="F:5-methyltetrahydropteroyltriglutamate-homocysteine S-methyltransferase activity"/>
    <property type="evidence" value="ECO:0007669"/>
    <property type="project" value="InterPro"/>
</dbReference>
<sequence>MSKPIRADQVGSLLRPADLLASRREFEAGKISGGELRSREDAAILDVLALQESAGIAVFSDGEFRRSAWGNGVIDSLSGLVPTVKRGGGQAARRWQGAHSDVAEETVPRHYVAAGKIGLKHRFAHDEAKFLKDNAAGTFKITMPSPSMFTRLYDTEVSTSAYGSMDELLDDLVELYLGEIDGLHELGVPYLQLDSLRYIDTIDAVAKGSMKAEAARGTLRRLVDIDNRVLGRMKHPGVTRGVHICRGNHRSAWGAEGSYESVAEFLLGEVDTDRFLMEFDTERAGTFEPLRFVPGDKMVVLGLITTKSGELEDVDDVCRRIDEATKFIPLERLAISPQCGFASTELGNLLTVEEEKKKLALVVEVARKVWG</sequence>
<dbReference type="Gene3D" id="3.20.20.210">
    <property type="match status" value="1"/>
</dbReference>
<dbReference type="EMBL" id="CP119316">
    <property type="protein sequence ID" value="WEK46519.1"/>
    <property type="molecule type" value="Genomic_DNA"/>
</dbReference>
<dbReference type="GO" id="GO:0009086">
    <property type="term" value="P:methionine biosynthetic process"/>
    <property type="evidence" value="ECO:0007669"/>
    <property type="project" value="InterPro"/>
</dbReference>
<dbReference type="CDD" id="cd03311">
    <property type="entry name" value="CIMS_C_terminal_like"/>
    <property type="match status" value="1"/>
</dbReference>
<reference evidence="2" key="1">
    <citation type="submission" date="2023-03" db="EMBL/GenBank/DDBJ databases">
        <title>Andean soil-derived lignocellulolytic bacterial consortium as a source of novel taxa and putative plastic-active enzymes.</title>
        <authorList>
            <person name="Diaz-Garcia L."/>
            <person name="Chuvochina M."/>
            <person name="Feuerriegel G."/>
            <person name="Bunk B."/>
            <person name="Sproer C."/>
            <person name="Streit W.R."/>
            <person name="Rodriguez L.M."/>
            <person name="Overmann J."/>
            <person name="Jimenez D.J."/>
        </authorList>
    </citation>
    <scope>NUCLEOTIDE SEQUENCE</scope>
    <source>
        <strain evidence="2">MAG 26</strain>
    </source>
</reference>
<feature type="domain" description="Cobalamin-independent methionine synthase MetE C-terminal/archaeal" evidence="1">
    <location>
        <begin position="269"/>
        <end position="367"/>
    </location>
</feature>
<protein>
    <submittedName>
        <fullName evidence="2">5-methyltetrahydropteroyltriglutamate--homocysteine S-methyltransferase</fullName>
    </submittedName>
</protein>
<dbReference type="PANTHER" id="PTHR43844">
    <property type="entry name" value="METHIONINE SYNTHASE"/>
    <property type="match status" value="1"/>
</dbReference>
<gene>
    <name evidence="2" type="ORF">P0Y56_16155</name>
</gene>